<dbReference type="InterPro" id="IPR011009">
    <property type="entry name" value="Kinase-like_dom_sf"/>
</dbReference>
<dbReference type="STRING" id="6573.A0A210Q9S1"/>
<dbReference type="PANTHER" id="PTHR22969:SF17">
    <property type="entry name" value="INHIBITOR OF NUCLEAR FACTOR KAPPA-B KINASE SUBUNIT BETA"/>
    <property type="match status" value="1"/>
</dbReference>
<evidence type="ECO:0000256" key="6">
    <source>
        <dbReference type="ARBA" id="ARBA00022553"/>
    </source>
</evidence>
<feature type="domain" description="Protein kinase" evidence="13">
    <location>
        <begin position="21"/>
        <end position="310"/>
    </location>
</feature>
<dbReference type="GO" id="GO:0033209">
    <property type="term" value="P:tumor necrosis factor-mediated signaling pathway"/>
    <property type="evidence" value="ECO:0007669"/>
    <property type="project" value="TreeGrafter"/>
</dbReference>
<evidence type="ECO:0000259" key="13">
    <source>
        <dbReference type="PROSITE" id="PS50011"/>
    </source>
</evidence>
<evidence type="ECO:0000256" key="9">
    <source>
        <dbReference type="ARBA" id="ARBA00022777"/>
    </source>
</evidence>
<protein>
    <recommendedName>
        <fullName evidence="3">IkappaB kinase</fullName>
        <ecNumber evidence="3">2.7.11.10</ecNumber>
    </recommendedName>
</protein>
<sequence>MYTRNSTMIQQGNTKPTVDGWKEDKTLGSGGFGTVVLWKNEETNEAVAIKRCRVQNEMTDKHRQRWSLEVDIMKRLDHPNVISAREVPPALDVKENELPLLAMEYCSGGDLRKVLNKPENCCGLKEYAIQCLVADIASAVEYLHGKRIIHRDLKPENIVLSLIEEKIVYKLIDLGYAKELDQGSVCTSFVGTLQYLAPELFASQKYTCTVDYWSFGTVVFECITGYRPFLPSTPPVAWHKEVCQKSPEDISAIHDINGDVKFSKKLLYPTSLCRTLQVYFEKWLQFMLRWDPKSRGGGLLDGRPRCFSLLDSMLNMKIIHILNVATNQLLSYPLTEEFSMQQLMKVIEQETSIPVKEQDLLLASGASPDPKQSAAQCWINPSDEDWVVFLFKKGGSSEIPTKFKPLPTRVQHIVRDPTTLLPHPEQKKAWAECVFFCAEQVVDYKRLILSQRAAMLSLLRTNSDFIRLKSKMVNESDYMMAKIKFFQQSLRHDMACYKDQLSNGNLTDSGELYQKWLQSGEDMNEYGAIKEECNRLDQQSTALQTKIVELQRSPFARTNRNNVLEDMEKTSRDLYQELRQSGRAPGRENLRDHRPMVTAVVKCVMTRDKNLQDLYRHLVKIASCKQELYKILPGIERCCRDISSANEQLIKCQKRRQSEIWQLFRMVGGEINRHGSSGQASISVSIYGNESLESLQVVEDSKETHKKLGQMLQDVLQAQNDLTLNLDWDSIPLADT</sequence>
<dbReference type="Gene3D" id="1.20.1270.250">
    <property type="match status" value="1"/>
</dbReference>
<dbReference type="InterPro" id="IPR046375">
    <property type="entry name" value="IKBKB_SDD_sf"/>
</dbReference>
<dbReference type="AlphaFoldDB" id="A0A210Q9S1"/>
<dbReference type="CDD" id="cd13989">
    <property type="entry name" value="STKc_IKK"/>
    <property type="match status" value="1"/>
</dbReference>
<keyword evidence="10" id="KW-0067">ATP-binding</keyword>
<dbReference type="InterPro" id="IPR000719">
    <property type="entry name" value="Prot_kinase_dom"/>
</dbReference>
<evidence type="ECO:0000256" key="12">
    <source>
        <dbReference type="ARBA" id="ARBA00048789"/>
    </source>
</evidence>
<dbReference type="OrthoDB" id="267381at2759"/>
<evidence type="ECO:0000256" key="3">
    <source>
        <dbReference type="ARBA" id="ARBA00012442"/>
    </source>
</evidence>
<dbReference type="GO" id="GO:0045944">
    <property type="term" value="P:positive regulation of transcription by RNA polymerase II"/>
    <property type="evidence" value="ECO:0007669"/>
    <property type="project" value="TreeGrafter"/>
</dbReference>
<comment type="subcellular location">
    <subcellularLocation>
        <location evidence="2">Cytoplasm</location>
    </subcellularLocation>
    <subcellularLocation>
        <location evidence="1">Nucleus</location>
    </subcellularLocation>
</comment>
<dbReference type="Pfam" id="PF00069">
    <property type="entry name" value="Pkinase"/>
    <property type="match status" value="1"/>
</dbReference>
<evidence type="ECO:0000256" key="11">
    <source>
        <dbReference type="ARBA" id="ARBA00023242"/>
    </source>
</evidence>
<evidence type="ECO:0000256" key="1">
    <source>
        <dbReference type="ARBA" id="ARBA00004123"/>
    </source>
</evidence>
<dbReference type="GO" id="GO:0005634">
    <property type="term" value="C:nucleus"/>
    <property type="evidence" value="ECO:0007669"/>
    <property type="project" value="UniProtKB-SubCell"/>
</dbReference>
<accession>A0A210Q9S1</accession>
<keyword evidence="9 14" id="KW-0418">Kinase</keyword>
<comment type="caution">
    <text evidence="14">The sequence shown here is derived from an EMBL/GenBank/DDBJ whole genome shotgun (WGS) entry which is preliminary data.</text>
</comment>
<dbReference type="InterPro" id="IPR008271">
    <property type="entry name" value="Ser/Thr_kinase_AS"/>
</dbReference>
<proteinExistence type="predicted"/>
<dbReference type="CDD" id="cd17046">
    <property type="entry name" value="Ubl_IKKA_like"/>
    <property type="match status" value="1"/>
</dbReference>
<dbReference type="GO" id="GO:0008385">
    <property type="term" value="C:IkappaB kinase complex"/>
    <property type="evidence" value="ECO:0007669"/>
    <property type="project" value="TreeGrafter"/>
</dbReference>
<dbReference type="InterPro" id="IPR041185">
    <property type="entry name" value="IKBKB_SDD"/>
</dbReference>
<dbReference type="Pfam" id="PF18397">
    <property type="entry name" value="IKBKB_SDD"/>
    <property type="match status" value="1"/>
</dbReference>
<organism evidence="14 15">
    <name type="scientific">Mizuhopecten yessoensis</name>
    <name type="common">Japanese scallop</name>
    <name type="synonym">Patinopecten yessoensis</name>
    <dbReference type="NCBI Taxonomy" id="6573"/>
    <lineage>
        <taxon>Eukaryota</taxon>
        <taxon>Metazoa</taxon>
        <taxon>Spiralia</taxon>
        <taxon>Lophotrochozoa</taxon>
        <taxon>Mollusca</taxon>
        <taxon>Bivalvia</taxon>
        <taxon>Autobranchia</taxon>
        <taxon>Pteriomorphia</taxon>
        <taxon>Pectinida</taxon>
        <taxon>Pectinoidea</taxon>
        <taxon>Pectinidae</taxon>
        <taxon>Mizuhopecten</taxon>
    </lineage>
</organism>
<keyword evidence="4" id="KW-0963">Cytoplasm</keyword>
<dbReference type="InterPro" id="IPR051180">
    <property type="entry name" value="IKK"/>
</dbReference>
<keyword evidence="11" id="KW-0539">Nucleus</keyword>
<dbReference type="SUPFAM" id="SSF56112">
    <property type="entry name" value="Protein kinase-like (PK-like)"/>
    <property type="match status" value="1"/>
</dbReference>
<comment type="catalytic activity">
    <reaction evidence="12">
        <text>L-seryl-[I-kappa-B protein] + ATP = O-phospho-L-seryl-[I-kappa-B protein] + ADP + H(+)</text>
        <dbReference type="Rhea" id="RHEA:19073"/>
        <dbReference type="Rhea" id="RHEA-COMP:13698"/>
        <dbReference type="Rhea" id="RHEA-COMP:13699"/>
        <dbReference type="ChEBI" id="CHEBI:15378"/>
        <dbReference type="ChEBI" id="CHEBI:29999"/>
        <dbReference type="ChEBI" id="CHEBI:30616"/>
        <dbReference type="ChEBI" id="CHEBI:83421"/>
        <dbReference type="ChEBI" id="CHEBI:456216"/>
        <dbReference type="EC" id="2.7.11.10"/>
    </reaction>
</comment>
<dbReference type="GO" id="GO:0008384">
    <property type="term" value="F:IkappaB kinase activity"/>
    <property type="evidence" value="ECO:0007669"/>
    <property type="project" value="UniProtKB-EC"/>
</dbReference>
<gene>
    <name evidence="14" type="ORF">KP79_PYT06276</name>
</gene>
<keyword evidence="15" id="KW-1185">Reference proteome</keyword>
<name>A0A210Q9S1_MIZYE</name>
<keyword evidence="6" id="KW-0597">Phosphoprotein</keyword>
<dbReference type="Gene3D" id="1.10.510.10">
    <property type="entry name" value="Transferase(Phosphotransferase) domain 1"/>
    <property type="match status" value="1"/>
</dbReference>
<evidence type="ECO:0000256" key="8">
    <source>
        <dbReference type="ARBA" id="ARBA00022741"/>
    </source>
</evidence>
<evidence type="ECO:0000313" key="15">
    <source>
        <dbReference type="Proteomes" id="UP000242188"/>
    </source>
</evidence>
<keyword evidence="5" id="KW-0723">Serine/threonine-protein kinase</keyword>
<evidence type="ECO:0000256" key="10">
    <source>
        <dbReference type="ARBA" id="ARBA00022840"/>
    </source>
</evidence>
<keyword evidence="7" id="KW-0808">Transferase</keyword>
<evidence type="ECO:0000256" key="5">
    <source>
        <dbReference type="ARBA" id="ARBA00022527"/>
    </source>
</evidence>
<evidence type="ECO:0000256" key="4">
    <source>
        <dbReference type="ARBA" id="ARBA00022490"/>
    </source>
</evidence>
<evidence type="ECO:0000256" key="7">
    <source>
        <dbReference type="ARBA" id="ARBA00022679"/>
    </source>
</evidence>
<dbReference type="PROSITE" id="PS50011">
    <property type="entry name" value="PROTEIN_KINASE_DOM"/>
    <property type="match status" value="1"/>
</dbReference>
<dbReference type="Gene3D" id="3.10.20.90">
    <property type="entry name" value="Phosphatidylinositol 3-kinase Catalytic Subunit, Chain A, domain 1"/>
    <property type="match status" value="1"/>
</dbReference>
<dbReference type="Proteomes" id="UP000242188">
    <property type="component" value="Unassembled WGS sequence"/>
</dbReference>
<dbReference type="FunFam" id="1.10.510.10:FF:000147">
    <property type="entry name" value="Inhibitor of nuclear factor kappa-B kinase subunit beta"/>
    <property type="match status" value="1"/>
</dbReference>
<dbReference type="EMBL" id="NEDP02004497">
    <property type="protein sequence ID" value="OWF45490.1"/>
    <property type="molecule type" value="Genomic_DNA"/>
</dbReference>
<dbReference type="SMART" id="SM00220">
    <property type="entry name" value="S_TKc"/>
    <property type="match status" value="1"/>
</dbReference>
<dbReference type="PANTHER" id="PTHR22969">
    <property type="entry name" value="IKB KINASE"/>
    <property type="match status" value="1"/>
</dbReference>
<evidence type="ECO:0000256" key="2">
    <source>
        <dbReference type="ARBA" id="ARBA00004496"/>
    </source>
</evidence>
<dbReference type="GO" id="GO:0005524">
    <property type="term" value="F:ATP binding"/>
    <property type="evidence" value="ECO:0007669"/>
    <property type="project" value="UniProtKB-KW"/>
</dbReference>
<evidence type="ECO:0000313" key="14">
    <source>
        <dbReference type="EMBL" id="OWF45490.1"/>
    </source>
</evidence>
<reference evidence="14 15" key="1">
    <citation type="journal article" date="2017" name="Nat. Ecol. Evol.">
        <title>Scallop genome provides insights into evolution of bilaterian karyotype and development.</title>
        <authorList>
            <person name="Wang S."/>
            <person name="Zhang J."/>
            <person name="Jiao W."/>
            <person name="Li J."/>
            <person name="Xun X."/>
            <person name="Sun Y."/>
            <person name="Guo X."/>
            <person name="Huan P."/>
            <person name="Dong B."/>
            <person name="Zhang L."/>
            <person name="Hu X."/>
            <person name="Sun X."/>
            <person name="Wang J."/>
            <person name="Zhao C."/>
            <person name="Wang Y."/>
            <person name="Wang D."/>
            <person name="Huang X."/>
            <person name="Wang R."/>
            <person name="Lv J."/>
            <person name="Li Y."/>
            <person name="Zhang Z."/>
            <person name="Liu B."/>
            <person name="Lu W."/>
            <person name="Hui Y."/>
            <person name="Liang J."/>
            <person name="Zhou Z."/>
            <person name="Hou R."/>
            <person name="Li X."/>
            <person name="Liu Y."/>
            <person name="Li H."/>
            <person name="Ning X."/>
            <person name="Lin Y."/>
            <person name="Zhao L."/>
            <person name="Xing Q."/>
            <person name="Dou J."/>
            <person name="Li Y."/>
            <person name="Mao J."/>
            <person name="Guo H."/>
            <person name="Dou H."/>
            <person name="Li T."/>
            <person name="Mu C."/>
            <person name="Jiang W."/>
            <person name="Fu Q."/>
            <person name="Fu X."/>
            <person name="Miao Y."/>
            <person name="Liu J."/>
            <person name="Yu Q."/>
            <person name="Li R."/>
            <person name="Liao H."/>
            <person name="Li X."/>
            <person name="Kong Y."/>
            <person name="Jiang Z."/>
            <person name="Chourrout D."/>
            <person name="Li R."/>
            <person name="Bao Z."/>
        </authorList>
    </citation>
    <scope>NUCLEOTIDE SEQUENCE [LARGE SCALE GENOMIC DNA]</scope>
    <source>
        <strain evidence="14 15">PY_sf001</strain>
    </source>
</reference>
<keyword evidence="8" id="KW-0547">Nucleotide-binding</keyword>
<dbReference type="EC" id="2.7.11.10" evidence="3"/>
<dbReference type="PROSITE" id="PS00108">
    <property type="entry name" value="PROTEIN_KINASE_ST"/>
    <property type="match status" value="1"/>
</dbReference>